<evidence type="ECO:0000313" key="3">
    <source>
        <dbReference type="Proteomes" id="UP001367030"/>
    </source>
</evidence>
<name>A0ABU8XLQ0_9BURK</name>
<feature type="compositionally biased region" description="Basic and acidic residues" evidence="1">
    <location>
        <begin position="123"/>
        <end position="137"/>
    </location>
</feature>
<protein>
    <submittedName>
        <fullName evidence="2">Uncharacterized protein</fullName>
    </submittedName>
</protein>
<accession>A0ABU8XLQ0</accession>
<evidence type="ECO:0000313" key="2">
    <source>
        <dbReference type="EMBL" id="MEJ8859969.1"/>
    </source>
</evidence>
<sequence>MWRFKVANRTGVSIPFDRHQRLEKAVTEKLVNAVFLAAQRQPVLAPDAANPATQFEDEVAQPLNPLVLRLAFLDRAPDSREREVVAALERFSDLRRFIQHRQKSDVVTSGDRFHPVSHSLCEISKDEGRGTPSSDRA</sequence>
<gene>
    <name evidence="2" type="ORF">WKW79_35850</name>
</gene>
<comment type="caution">
    <text evidence="2">The sequence shown here is derived from an EMBL/GenBank/DDBJ whole genome shotgun (WGS) entry which is preliminary data.</text>
</comment>
<proteinExistence type="predicted"/>
<organism evidence="2 3">
    <name type="scientific">Variovorax robiniae</name>
    <dbReference type="NCBI Taxonomy" id="1836199"/>
    <lineage>
        <taxon>Bacteria</taxon>
        <taxon>Pseudomonadati</taxon>
        <taxon>Pseudomonadota</taxon>
        <taxon>Betaproteobacteria</taxon>
        <taxon>Burkholderiales</taxon>
        <taxon>Comamonadaceae</taxon>
        <taxon>Variovorax</taxon>
    </lineage>
</organism>
<dbReference type="Proteomes" id="UP001367030">
    <property type="component" value="Unassembled WGS sequence"/>
</dbReference>
<keyword evidence="3" id="KW-1185">Reference proteome</keyword>
<reference evidence="2 3" key="1">
    <citation type="submission" date="2024-03" db="EMBL/GenBank/DDBJ databases">
        <title>Novel species of the genus Variovorax.</title>
        <authorList>
            <person name="Liu Q."/>
            <person name="Xin Y.-H."/>
        </authorList>
    </citation>
    <scope>NUCLEOTIDE SEQUENCE [LARGE SCALE GENOMIC DNA]</scope>
    <source>
        <strain evidence="2 3">KACC 18901</strain>
    </source>
</reference>
<dbReference type="EMBL" id="JBBKZS010000046">
    <property type="protein sequence ID" value="MEJ8859969.1"/>
    <property type="molecule type" value="Genomic_DNA"/>
</dbReference>
<feature type="region of interest" description="Disordered" evidence="1">
    <location>
        <begin position="118"/>
        <end position="137"/>
    </location>
</feature>
<evidence type="ECO:0000256" key="1">
    <source>
        <dbReference type="SAM" id="MobiDB-lite"/>
    </source>
</evidence>